<dbReference type="GO" id="GO:0003677">
    <property type="term" value="F:DNA binding"/>
    <property type="evidence" value="ECO:0007669"/>
    <property type="project" value="InterPro"/>
</dbReference>
<comment type="caution">
    <text evidence="9">The sequence shown here is derived from an EMBL/GenBank/DDBJ whole genome shotgun (WGS) entry which is preliminary data.</text>
</comment>
<comment type="similarity">
    <text evidence="1">Belongs to the RNA polymerase subunit omega family.</text>
</comment>
<dbReference type="Proteomes" id="UP000473699">
    <property type="component" value="Unassembled WGS sequence"/>
</dbReference>
<comment type="catalytic activity">
    <reaction evidence="7">
        <text>RNA(n) + a ribonucleoside 5'-triphosphate = RNA(n+1) + diphosphate</text>
        <dbReference type="Rhea" id="RHEA:21248"/>
        <dbReference type="Rhea" id="RHEA-COMP:14527"/>
        <dbReference type="Rhea" id="RHEA-COMP:17342"/>
        <dbReference type="ChEBI" id="CHEBI:33019"/>
        <dbReference type="ChEBI" id="CHEBI:61557"/>
        <dbReference type="ChEBI" id="CHEBI:140395"/>
        <dbReference type="EC" id="2.7.7.6"/>
    </reaction>
</comment>
<evidence type="ECO:0000313" key="10">
    <source>
        <dbReference type="Proteomes" id="UP000473699"/>
    </source>
</evidence>
<dbReference type="InterPro" id="IPR006110">
    <property type="entry name" value="Pol_omega/Rpo6/RPB6"/>
</dbReference>
<gene>
    <name evidence="9" type="ORF">FYJ74_00520</name>
</gene>
<dbReference type="SMART" id="SM01409">
    <property type="entry name" value="RNA_pol_Rpb6"/>
    <property type="match status" value="1"/>
</dbReference>
<proteinExistence type="inferred from homology"/>
<evidence type="ECO:0000256" key="5">
    <source>
        <dbReference type="ARBA" id="ARBA00023163"/>
    </source>
</evidence>
<evidence type="ECO:0000256" key="7">
    <source>
        <dbReference type="ARBA" id="ARBA00048552"/>
    </source>
</evidence>
<sequence>MNFHNLDKIMDNVNVHNKYLLTAIIAQRARQISEVKGVNGILEKHPGEKAIALALCDMEDGNVSVQLQAETIPDAIENELESEAAFEEEQKKLERAAEKKSSGSADGRRK</sequence>
<dbReference type="GO" id="GO:0006351">
    <property type="term" value="P:DNA-templated transcription"/>
    <property type="evidence" value="ECO:0007669"/>
    <property type="project" value="InterPro"/>
</dbReference>
<dbReference type="GO" id="GO:0003899">
    <property type="term" value="F:DNA-directed RNA polymerase activity"/>
    <property type="evidence" value="ECO:0007669"/>
    <property type="project" value="UniProtKB-EC"/>
</dbReference>
<dbReference type="RefSeq" id="WP_154527682.1">
    <property type="nucleotide sequence ID" value="NZ_VUNH01000001.1"/>
</dbReference>
<keyword evidence="10" id="KW-1185">Reference proteome</keyword>
<feature type="region of interest" description="Disordered" evidence="8">
    <location>
        <begin position="86"/>
        <end position="110"/>
    </location>
</feature>
<dbReference type="SUPFAM" id="SSF63562">
    <property type="entry name" value="RPB6/omega subunit-like"/>
    <property type="match status" value="1"/>
</dbReference>
<dbReference type="EC" id="2.7.7.6" evidence="2"/>
<dbReference type="Gene3D" id="3.90.940.10">
    <property type="match status" value="1"/>
</dbReference>
<evidence type="ECO:0000256" key="1">
    <source>
        <dbReference type="ARBA" id="ARBA00006711"/>
    </source>
</evidence>
<dbReference type="EMBL" id="VUNH01000001">
    <property type="protein sequence ID" value="MST54542.1"/>
    <property type="molecule type" value="Genomic_DNA"/>
</dbReference>
<keyword evidence="5" id="KW-0804">Transcription</keyword>
<evidence type="ECO:0000313" key="9">
    <source>
        <dbReference type="EMBL" id="MST54542.1"/>
    </source>
</evidence>
<feature type="compositionally biased region" description="Basic and acidic residues" evidence="8">
    <location>
        <begin position="88"/>
        <end position="101"/>
    </location>
</feature>
<evidence type="ECO:0000256" key="6">
    <source>
        <dbReference type="ARBA" id="ARBA00029924"/>
    </source>
</evidence>
<dbReference type="Pfam" id="PF01192">
    <property type="entry name" value="RNA_pol_Rpb6"/>
    <property type="match status" value="1"/>
</dbReference>
<reference evidence="9 10" key="1">
    <citation type="submission" date="2019-08" db="EMBL/GenBank/DDBJ databases">
        <title>In-depth cultivation of the pig gut microbiome towards novel bacterial diversity and tailored functional studies.</title>
        <authorList>
            <person name="Wylensek D."/>
            <person name="Hitch T.C.A."/>
            <person name="Clavel T."/>
        </authorList>
    </citation>
    <scope>NUCLEOTIDE SEQUENCE [LARGE SCALE GENOMIC DNA]</scope>
    <source>
        <strain evidence="9 10">SM-530-WT-4B</strain>
    </source>
</reference>
<dbReference type="InterPro" id="IPR036161">
    <property type="entry name" value="RPB6/omega-like_sf"/>
</dbReference>
<name>A0A6L5YAJ0_9BACT</name>
<evidence type="ECO:0000256" key="4">
    <source>
        <dbReference type="ARBA" id="ARBA00022478"/>
    </source>
</evidence>
<keyword evidence="4 9" id="KW-0240">DNA-directed RNA polymerase</keyword>
<dbReference type="GO" id="GO:0000428">
    <property type="term" value="C:DNA-directed RNA polymerase complex"/>
    <property type="evidence" value="ECO:0007669"/>
    <property type="project" value="UniProtKB-KW"/>
</dbReference>
<evidence type="ECO:0000256" key="3">
    <source>
        <dbReference type="ARBA" id="ARBA00013725"/>
    </source>
</evidence>
<evidence type="ECO:0000256" key="8">
    <source>
        <dbReference type="SAM" id="MobiDB-lite"/>
    </source>
</evidence>
<dbReference type="AlphaFoldDB" id="A0A6L5YAJ0"/>
<accession>A0A6L5YAJ0</accession>
<protein>
    <recommendedName>
        <fullName evidence="3">DNA-directed RNA polymerase subunit omega</fullName>
        <ecNumber evidence="2">2.7.7.6</ecNumber>
    </recommendedName>
    <alternativeName>
        <fullName evidence="6">Transcriptase subunit omega</fullName>
    </alternativeName>
</protein>
<organism evidence="9 10">
    <name type="scientific">Pyramidobacter porci</name>
    <dbReference type="NCBI Taxonomy" id="2605789"/>
    <lineage>
        <taxon>Bacteria</taxon>
        <taxon>Thermotogati</taxon>
        <taxon>Synergistota</taxon>
        <taxon>Synergistia</taxon>
        <taxon>Synergistales</taxon>
        <taxon>Dethiosulfovibrionaceae</taxon>
        <taxon>Pyramidobacter</taxon>
    </lineage>
</organism>
<evidence type="ECO:0000256" key="2">
    <source>
        <dbReference type="ARBA" id="ARBA00012418"/>
    </source>
</evidence>